<dbReference type="PROSITE" id="PS51257">
    <property type="entry name" value="PROKAR_LIPOPROTEIN"/>
    <property type="match status" value="1"/>
</dbReference>
<sequence>MKKILFGTIMLIALIGCGKNYKTYTPEEKYNMIVKLQEIEKKSVDTLTKEEEDFKKEMRNLLTTLKTESEKDNDAKKEFDEWKDAVARYQKEEIKRLKEKAREEAEKSKIKISF</sequence>
<evidence type="ECO:0000256" key="1">
    <source>
        <dbReference type="SAM" id="Coils"/>
    </source>
</evidence>
<dbReference type="EMBL" id="CP013121">
    <property type="protein sequence ID" value="ALM94309.1"/>
    <property type="molecule type" value="Genomic_DNA"/>
</dbReference>
<dbReference type="Proteomes" id="UP000221504">
    <property type="component" value="Unassembled WGS sequence"/>
</dbReference>
<name>A0A1Z3CHD7_FUSNP</name>
<evidence type="ECO:0000313" key="5">
    <source>
        <dbReference type="Proteomes" id="UP000067061"/>
    </source>
</evidence>
<dbReference type="EMBL" id="CP021934">
    <property type="protein sequence ID" value="ASC02206.1"/>
    <property type="molecule type" value="Genomic_DNA"/>
</dbReference>
<accession>A0A1Z3CHD7</accession>
<reference evidence="2 5" key="1">
    <citation type="submission" date="2015-11" db="EMBL/GenBank/DDBJ databases">
        <authorList>
            <person name="Kook J.-K."/>
            <person name="Park S.-N."/>
            <person name="Lim Y.K."/>
            <person name="Jo E."/>
        </authorList>
    </citation>
    <scope>NUCLEOTIDE SEQUENCE [LARGE SCALE GENOMIC DNA]</scope>
    <source>
        <strain evidence="2 5">ChDC F306</strain>
    </source>
</reference>
<evidence type="ECO:0000313" key="7">
    <source>
        <dbReference type="Proteomes" id="UP000221504"/>
    </source>
</evidence>
<protein>
    <recommendedName>
        <fullName evidence="8">Lipoprotein</fullName>
    </recommendedName>
</protein>
<evidence type="ECO:0000313" key="4">
    <source>
        <dbReference type="EMBL" id="PHI10011.1"/>
    </source>
</evidence>
<evidence type="ECO:0000313" key="3">
    <source>
        <dbReference type="EMBL" id="ASC02206.1"/>
    </source>
</evidence>
<organism evidence="3 6">
    <name type="scientific">Fusobacterium nucleatum subsp. polymorphum</name>
    <name type="common">Fusobacterium polymorphum</name>
    <dbReference type="NCBI Taxonomy" id="76857"/>
    <lineage>
        <taxon>Bacteria</taxon>
        <taxon>Fusobacteriati</taxon>
        <taxon>Fusobacteriota</taxon>
        <taxon>Fusobacteriia</taxon>
        <taxon>Fusobacteriales</taxon>
        <taxon>Fusobacteriaceae</taxon>
        <taxon>Fusobacterium</taxon>
    </lineage>
</organism>
<dbReference type="Proteomes" id="UP000067061">
    <property type="component" value="Chromosome"/>
</dbReference>
<keyword evidence="1" id="KW-0175">Coiled coil</keyword>
<dbReference type="RefSeq" id="WP_020975287.1">
    <property type="nucleotide sequence ID" value="NZ_CP013121.1"/>
</dbReference>
<dbReference type="AlphaFoldDB" id="A0A1Z3CHD7"/>
<dbReference type="Proteomes" id="UP000196759">
    <property type="component" value="Chromosome"/>
</dbReference>
<feature type="coiled-coil region" evidence="1">
    <location>
        <begin position="44"/>
        <end position="111"/>
    </location>
</feature>
<reference evidence="3 6" key="2">
    <citation type="submission" date="2017-06" db="EMBL/GenBank/DDBJ databases">
        <title>Draft genome sequence of Fusobacterium nucleatum subsp. polymorphum KCOM 1260 (=ChDC F218).</title>
        <authorList>
            <person name="Kook J.-K."/>
            <person name="Park S.-N."/>
            <person name="Lim Y.K."/>
            <person name="Roh H."/>
        </authorList>
    </citation>
    <scope>NUCLEOTIDE SEQUENCE [LARGE SCALE GENOMIC DNA]</scope>
    <source>
        <strain evidence="3">KCOM 1260</strain>
        <strain evidence="6">KCOM 1260 (ChDC F218)</strain>
    </source>
</reference>
<evidence type="ECO:0008006" key="8">
    <source>
        <dbReference type="Google" id="ProtNLM"/>
    </source>
</evidence>
<dbReference type="EMBL" id="NIRM01000001">
    <property type="protein sequence ID" value="PHI10011.1"/>
    <property type="molecule type" value="Genomic_DNA"/>
</dbReference>
<evidence type="ECO:0000313" key="6">
    <source>
        <dbReference type="Proteomes" id="UP000196759"/>
    </source>
</evidence>
<reference evidence="4 7" key="3">
    <citation type="submission" date="2017-06" db="EMBL/GenBank/DDBJ databases">
        <title>Draft genome sequence of Fusobacterium nucleatum subsp. polymorphum KCOM 1267 (=ChDC F290).</title>
        <authorList>
            <person name="Kook J.-K."/>
            <person name="Park S.-N."/>
            <person name="Lim Y.K."/>
            <person name="Roh H."/>
        </authorList>
    </citation>
    <scope>NUCLEOTIDE SEQUENCE [LARGE SCALE GENOMIC DNA]</scope>
    <source>
        <strain evidence="4">KCOM 1267</strain>
        <strain evidence="7">KCOM 1267(ChDC F290)</strain>
    </source>
</reference>
<gene>
    <name evidence="3" type="ORF">CBG50_02105</name>
    <name evidence="4" type="ORF">CBG52_02065</name>
    <name evidence="2" type="ORF">RO02_06645</name>
</gene>
<evidence type="ECO:0000313" key="2">
    <source>
        <dbReference type="EMBL" id="ALM94309.1"/>
    </source>
</evidence>
<keyword evidence="6" id="KW-1185">Reference proteome</keyword>
<proteinExistence type="predicted"/>